<gene>
    <name evidence="2" type="ORF">P170DRAFT_249457</name>
</gene>
<keyword evidence="3" id="KW-1185">Reference proteome</keyword>
<dbReference type="VEuPathDB" id="FungiDB:P170DRAFT_249457"/>
<name>A0A2I2FYN2_9EURO</name>
<proteinExistence type="predicted"/>
<dbReference type="GeneID" id="36550712"/>
<evidence type="ECO:0000256" key="1">
    <source>
        <dbReference type="SAM" id="Phobius"/>
    </source>
</evidence>
<protein>
    <submittedName>
        <fullName evidence="2">Uncharacterized protein</fullName>
    </submittedName>
</protein>
<reference evidence="2 3" key="1">
    <citation type="submission" date="2016-12" db="EMBL/GenBank/DDBJ databases">
        <title>The genomes of Aspergillus section Nigri reveals drivers in fungal speciation.</title>
        <authorList>
            <consortium name="DOE Joint Genome Institute"/>
            <person name="Vesth T.C."/>
            <person name="Nybo J."/>
            <person name="Theobald S."/>
            <person name="Brandl J."/>
            <person name="Frisvad J.C."/>
            <person name="Nielsen K.F."/>
            <person name="Lyhne E.K."/>
            <person name="Kogle M.E."/>
            <person name="Kuo A."/>
            <person name="Riley R."/>
            <person name="Clum A."/>
            <person name="Nolan M."/>
            <person name="Lipzen A."/>
            <person name="Salamov A."/>
            <person name="Henrissat B."/>
            <person name="Wiebenga A."/>
            <person name="De Vries R.P."/>
            <person name="Grigoriev I.V."/>
            <person name="Mortensen U.H."/>
            <person name="Andersen M.R."/>
            <person name="Baker S.E."/>
        </authorList>
    </citation>
    <scope>NUCLEOTIDE SEQUENCE [LARGE SCALE GENOMIC DNA]</scope>
    <source>
        <strain evidence="2 3">IBT 23096</strain>
    </source>
</reference>
<organism evidence="2 3">
    <name type="scientific">Aspergillus steynii IBT 23096</name>
    <dbReference type="NCBI Taxonomy" id="1392250"/>
    <lineage>
        <taxon>Eukaryota</taxon>
        <taxon>Fungi</taxon>
        <taxon>Dikarya</taxon>
        <taxon>Ascomycota</taxon>
        <taxon>Pezizomycotina</taxon>
        <taxon>Eurotiomycetes</taxon>
        <taxon>Eurotiomycetidae</taxon>
        <taxon>Eurotiales</taxon>
        <taxon>Aspergillaceae</taxon>
        <taxon>Aspergillus</taxon>
        <taxon>Aspergillus subgen. Circumdati</taxon>
    </lineage>
</organism>
<comment type="caution">
    <text evidence="2">The sequence shown here is derived from an EMBL/GenBank/DDBJ whole genome shotgun (WGS) entry which is preliminary data.</text>
</comment>
<evidence type="ECO:0000313" key="3">
    <source>
        <dbReference type="Proteomes" id="UP000234275"/>
    </source>
</evidence>
<keyword evidence="1" id="KW-1133">Transmembrane helix</keyword>
<feature type="transmembrane region" description="Helical" evidence="1">
    <location>
        <begin position="92"/>
        <end position="113"/>
    </location>
</feature>
<dbReference type="Proteomes" id="UP000234275">
    <property type="component" value="Unassembled WGS sequence"/>
</dbReference>
<keyword evidence="1" id="KW-0472">Membrane</keyword>
<sequence>MRRDGGEKVGITPSVIVDLRAGDRWGINHRLVSSRTPESKLVEIGFEIRSGEKITMQSPSPAEVCDGRARGRMTTSDYPASRPAFCFDFLRVFAFSALPLGFWLLSISLLFLLSME</sequence>
<evidence type="ECO:0000313" key="2">
    <source>
        <dbReference type="EMBL" id="PLB45666.1"/>
    </source>
</evidence>
<dbReference type="AlphaFoldDB" id="A0A2I2FYN2"/>
<accession>A0A2I2FYN2</accession>
<dbReference type="EMBL" id="MSFO01000007">
    <property type="protein sequence ID" value="PLB45666.1"/>
    <property type="molecule type" value="Genomic_DNA"/>
</dbReference>
<keyword evidence="1" id="KW-0812">Transmembrane</keyword>
<dbReference type="RefSeq" id="XP_024700968.1">
    <property type="nucleotide sequence ID" value="XM_024843013.1"/>
</dbReference>